<name>A0A2K9ETZ7_9FIRM</name>
<keyword evidence="20" id="KW-1185">Reference proteome</keyword>
<dbReference type="EMBL" id="CP025197">
    <property type="protein sequence ID" value="AUG59010.1"/>
    <property type="molecule type" value="Genomic_DNA"/>
</dbReference>
<keyword evidence="11 17" id="KW-0408">Iron</keyword>
<dbReference type="GO" id="GO:0008616">
    <property type="term" value="P:tRNA queuosine(34) biosynthetic process"/>
    <property type="evidence" value="ECO:0007669"/>
    <property type="project" value="UniProtKB-UniRule"/>
</dbReference>
<reference evidence="18 20" key="1">
    <citation type="submission" date="2017-12" db="EMBL/GenBank/DDBJ databases">
        <title>Complete genome sequence of Herbivorax saccincola GGR1, a novel Cellulosome-producing hydrolytic bacterium in a thermophilic biogas plant, established by Illumina and Nanopore MinION sequencing.</title>
        <authorList>
            <person name="Pechtl A."/>
            <person name="Ruckert C."/>
            <person name="Koeck D.E."/>
            <person name="Maus I."/>
            <person name="Winkler A."/>
            <person name="Kalinowski J."/>
            <person name="Puhler A."/>
            <person name="Schwarz W.W."/>
            <person name="Zverlov V.V."/>
            <person name="Schluter A."/>
            <person name="Liebl W."/>
        </authorList>
    </citation>
    <scope>NUCLEOTIDE SEQUENCE [LARGE SCALE GENOMIC DNA]</scope>
    <source>
        <strain evidence="18">GGR1</strain>
        <strain evidence="20">SR1</strain>
    </source>
</reference>
<evidence type="ECO:0000256" key="1">
    <source>
        <dbReference type="ARBA" id="ARBA00002268"/>
    </source>
</evidence>
<dbReference type="InterPro" id="IPR003828">
    <property type="entry name" value="QueH"/>
</dbReference>
<evidence type="ECO:0000256" key="2">
    <source>
        <dbReference type="ARBA" id="ARBA00004691"/>
    </source>
</evidence>
<protein>
    <recommendedName>
        <fullName evidence="5 17">Epoxyqueuosine reductase QueH</fullName>
        <ecNumber evidence="4 17">1.17.99.6</ecNumber>
    </recommendedName>
    <alternativeName>
        <fullName evidence="15 17">Queuosine biosynthesis protein QueH</fullName>
    </alternativeName>
</protein>
<evidence type="ECO:0000256" key="10">
    <source>
        <dbReference type="ARBA" id="ARBA00023002"/>
    </source>
</evidence>
<dbReference type="EC" id="1.17.99.6" evidence="4 17"/>
<keyword evidence="9 17" id="KW-0671">Queuosine biosynthesis</keyword>
<organism evidence="18 20">
    <name type="scientific">Acetivibrio saccincola</name>
    <dbReference type="NCBI Taxonomy" id="1677857"/>
    <lineage>
        <taxon>Bacteria</taxon>
        <taxon>Bacillati</taxon>
        <taxon>Bacillota</taxon>
        <taxon>Clostridia</taxon>
        <taxon>Eubacteriales</taxon>
        <taxon>Oscillospiraceae</taxon>
        <taxon>Acetivibrio</taxon>
    </lineage>
</organism>
<evidence type="ECO:0000256" key="11">
    <source>
        <dbReference type="ARBA" id="ARBA00023004"/>
    </source>
</evidence>
<evidence type="ECO:0000256" key="9">
    <source>
        <dbReference type="ARBA" id="ARBA00022785"/>
    </source>
</evidence>
<proteinExistence type="inferred from homology"/>
<comment type="catalytic activity">
    <reaction evidence="16 17">
        <text>epoxyqueuosine(34) in tRNA + AH2 = queuosine(34) in tRNA + A + H2O</text>
        <dbReference type="Rhea" id="RHEA:32159"/>
        <dbReference type="Rhea" id="RHEA-COMP:18571"/>
        <dbReference type="Rhea" id="RHEA-COMP:18582"/>
        <dbReference type="ChEBI" id="CHEBI:13193"/>
        <dbReference type="ChEBI" id="CHEBI:15377"/>
        <dbReference type="ChEBI" id="CHEBI:17499"/>
        <dbReference type="ChEBI" id="CHEBI:194431"/>
        <dbReference type="ChEBI" id="CHEBI:194443"/>
        <dbReference type="EC" id="1.17.99.6"/>
    </reaction>
</comment>
<evidence type="ECO:0000256" key="12">
    <source>
        <dbReference type="ARBA" id="ARBA00023014"/>
    </source>
</evidence>
<keyword evidence="7 17" id="KW-0819">tRNA processing</keyword>
<dbReference type="GO" id="GO:0051539">
    <property type="term" value="F:4 iron, 4 sulfur cluster binding"/>
    <property type="evidence" value="ECO:0007669"/>
    <property type="project" value="UniProtKB-UniRule"/>
</dbReference>
<evidence type="ECO:0000256" key="8">
    <source>
        <dbReference type="ARBA" id="ARBA00022723"/>
    </source>
</evidence>
<accession>A0A2K9ETZ7</accession>
<feature type="binding site" evidence="17">
    <location>
        <position position="31"/>
    </location>
    <ligand>
        <name>[4Fe-4S] cluster</name>
        <dbReference type="ChEBI" id="CHEBI:49883"/>
    </ligand>
</feature>
<sequence length="208" mass="24230">MNKINYHKLMTAEIENIKNKGYWPKLVLHSCCAPCSTHVLNVLSETFDMEILYFNPNIYPEEEYYKRLQEQINLIPKMGLDVKVAETGYESHLFYEKVKGLENLGERSERCKQCIALRLEKTAVYAAENKFGYFTSTLSISPLKNADMINEIGQTLQDKYNVKFLAADFKKNNGFKNSIDLSKKYNLYRQDYCGCVFSKKERESKTSF</sequence>
<evidence type="ECO:0000256" key="3">
    <source>
        <dbReference type="ARBA" id="ARBA00008207"/>
    </source>
</evidence>
<comment type="function">
    <text evidence="1 17">Catalyzes the conversion of epoxyqueuosine (oQ) to queuosine (Q), which is a hypermodified base found in the wobble positions of tRNA(Asp), tRNA(Asn), tRNA(His) and tRNA(Tyr).</text>
</comment>
<dbReference type="EMBL" id="NEMB01000003">
    <property type="protein sequence ID" value="PQQ65905.1"/>
    <property type="molecule type" value="Genomic_DNA"/>
</dbReference>
<dbReference type="RefSeq" id="WP_101303792.1">
    <property type="nucleotide sequence ID" value="NZ_CP025197.1"/>
</dbReference>
<evidence type="ECO:0000313" key="18">
    <source>
        <dbReference type="EMBL" id="AUG59010.1"/>
    </source>
</evidence>
<dbReference type="PANTHER" id="PTHR36701">
    <property type="entry name" value="EPOXYQUEUOSINE REDUCTASE QUEH"/>
    <property type="match status" value="1"/>
</dbReference>
<dbReference type="KEGG" id="hsc:HVS_15850"/>
<dbReference type="PANTHER" id="PTHR36701:SF1">
    <property type="entry name" value="EPOXYQUEUOSINE REDUCTASE QUEH"/>
    <property type="match status" value="1"/>
</dbReference>
<evidence type="ECO:0000313" key="20">
    <source>
        <dbReference type="Proteomes" id="UP000233534"/>
    </source>
</evidence>
<keyword evidence="10 17" id="KW-0560">Oxidoreductase</keyword>
<gene>
    <name evidence="17" type="primary">queH</name>
    <name evidence="19" type="ORF">B9R14_03410</name>
    <name evidence="18" type="ORF">HVS_15850</name>
</gene>
<keyword evidence="13 17" id="KW-1015">Disulfide bond</keyword>
<dbReference type="OrthoDB" id="9801033at2"/>
<comment type="pathway">
    <text evidence="2 17">tRNA modification; tRNA-queuosine biosynthesis.</text>
</comment>
<evidence type="ECO:0000256" key="7">
    <source>
        <dbReference type="ARBA" id="ARBA00022694"/>
    </source>
</evidence>
<dbReference type="Proteomes" id="UP000239720">
    <property type="component" value="Unassembled WGS sequence"/>
</dbReference>
<dbReference type="UniPathway" id="UPA00392"/>
<feature type="binding site" evidence="17">
    <location>
        <position position="111"/>
    </location>
    <ligand>
        <name>[4Fe-4S] cluster</name>
        <dbReference type="ChEBI" id="CHEBI:49883"/>
    </ligand>
</feature>
<evidence type="ECO:0000256" key="6">
    <source>
        <dbReference type="ARBA" id="ARBA00022485"/>
    </source>
</evidence>
<evidence type="ECO:0000256" key="14">
    <source>
        <dbReference type="ARBA" id="ARBA00023284"/>
    </source>
</evidence>
<evidence type="ECO:0000313" key="21">
    <source>
        <dbReference type="Proteomes" id="UP000239720"/>
    </source>
</evidence>
<keyword evidence="8 17" id="KW-0479">Metal-binding</keyword>
<keyword evidence="12 17" id="KW-0411">Iron-sulfur</keyword>
<dbReference type="AlphaFoldDB" id="A0A2K9ETZ7"/>
<feature type="disulfide bond" description="Redox-active" evidence="17">
    <location>
        <begin position="193"/>
        <end position="195"/>
    </location>
</feature>
<feature type="binding site" evidence="17">
    <location>
        <position position="32"/>
    </location>
    <ligand>
        <name>[4Fe-4S] cluster</name>
        <dbReference type="ChEBI" id="CHEBI:49883"/>
    </ligand>
</feature>
<evidence type="ECO:0000256" key="17">
    <source>
        <dbReference type="HAMAP-Rule" id="MF_02089"/>
    </source>
</evidence>
<keyword evidence="14 17" id="KW-0676">Redox-active center</keyword>
<comment type="similarity">
    <text evidence="3 17">Belongs to the QueH family.</text>
</comment>
<evidence type="ECO:0000313" key="19">
    <source>
        <dbReference type="EMBL" id="PQQ65905.1"/>
    </source>
</evidence>
<feature type="binding site" evidence="17">
    <location>
        <position position="114"/>
    </location>
    <ligand>
        <name>[4Fe-4S] cluster</name>
        <dbReference type="ChEBI" id="CHEBI:49883"/>
    </ligand>
</feature>
<evidence type="ECO:0000256" key="16">
    <source>
        <dbReference type="ARBA" id="ARBA00047415"/>
    </source>
</evidence>
<keyword evidence="6 17" id="KW-0004">4Fe-4S</keyword>
<dbReference type="GO" id="GO:0046872">
    <property type="term" value="F:metal ion binding"/>
    <property type="evidence" value="ECO:0007669"/>
    <property type="project" value="UniProtKB-KW"/>
</dbReference>
<dbReference type="Pfam" id="PF02677">
    <property type="entry name" value="QueH"/>
    <property type="match status" value="1"/>
</dbReference>
<dbReference type="HAMAP" id="MF_02089">
    <property type="entry name" value="QueH"/>
    <property type="match status" value="1"/>
</dbReference>
<evidence type="ECO:0000256" key="13">
    <source>
        <dbReference type="ARBA" id="ARBA00023157"/>
    </source>
</evidence>
<dbReference type="Proteomes" id="UP000233534">
    <property type="component" value="Chromosome"/>
</dbReference>
<evidence type="ECO:0000256" key="5">
    <source>
        <dbReference type="ARBA" id="ARBA00016895"/>
    </source>
</evidence>
<dbReference type="GO" id="GO:0052693">
    <property type="term" value="F:epoxyqueuosine reductase activity"/>
    <property type="evidence" value="ECO:0007669"/>
    <property type="project" value="UniProtKB-UniRule"/>
</dbReference>
<evidence type="ECO:0000256" key="15">
    <source>
        <dbReference type="ARBA" id="ARBA00031446"/>
    </source>
</evidence>
<reference evidence="19 21" key="2">
    <citation type="journal article" date="2018" name="Syst. Appl. Microbiol.">
        <title>Characterization and high-quality draft genome sequence of Herbivorax saccincola A7, an anaerobic, alkaliphilic, thermophilic, cellulolytic, and xylanolytic bacterium.</title>
        <authorList>
            <person name="Aikawa S."/>
            <person name="Baramee S."/>
            <person name="Sermsathanaswadi J."/>
            <person name="Thianheng P."/>
            <person name="Tachaapaikoon C."/>
            <person name="Shikata A."/>
            <person name="Waeonukul R."/>
            <person name="Pason P."/>
            <person name="Ratanakhanokchai K."/>
            <person name="Kosugi A."/>
        </authorList>
    </citation>
    <scope>NUCLEOTIDE SEQUENCE [LARGE SCALE GENOMIC DNA]</scope>
    <source>
        <strain evidence="19 21">A7</strain>
    </source>
</reference>
<evidence type="ECO:0000256" key="4">
    <source>
        <dbReference type="ARBA" id="ARBA00012622"/>
    </source>
</evidence>